<feature type="chain" id="PRO_5002110992" evidence="1">
    <location>
        <begin position="26"/>
        <end position="105"/>
    </location>
</feature>
<reference evidence="2 3" key="1">
    <citation type="submission" date="2013-11" db="EMBL/GenBank/DDBJ databases">
        <title>Complete genome sequence of Rhizobium gallicum bv. gallicum R602.</title>
        <authorList>
            <person name="Bustos P."/>
            <person name="Santamaria R.I."/>
            <person name="Lozano L."/>
            <person name="Acosta J.L."/>
            <person name="Ormeno-Orrillo E."/>
            <person name="Rogel M.A."/>
            <person name="Romero D."/>
            <person name="Cevallos M.A."/>
            <person name="Martinez-Romero E."/>
            <person name="Gonzalez V."/>
        </authorList>
    </citation>
    <scope>NUCLEOTIDE SEQUENCE [LARGE SCALE GENOMIC DNA]</scope>
    <source>
        <strain evidence="2 3">R602</strain>
    </source>
</reference>
<evidence type="ECO:0000313" key="3">
    <source>
        <dbReference type="Proteomes" id="UP000031368"/>
    </source>
</evidence>
<proteinExistence type="predicted"/>
<gene>
    <name evidence="2" type="ORF">RGR602_CH03284</name>
</gene>
<dbReference type="HOGENOM" id="CLU_2234362_0_0_5"/>
<keyword evidence="1" id="KW-0732">Signal</keyword>
<sequence length="105" mass="11595">MHRRQTIARAVLVKMIAAVRHVVYAEPSWPWTTCFSGEPGAAWRGDRNGEVVNLSSGFFAAALPAAHGHPGIPDHKPARNSKHLKSCDSATLADFDRAERFIYLQ</sequence>
<feature type="signal peptide" evidence="1">
    <location>
        <begin position="1"/>
        <end position="25"/>
    </location>
</feature>
<evidence type="ECO:0000256" key="1">
    <source>
        <dbReference type="SAM" id="SignalP"/>
    </source>
</evidence>
<evidence type="ECO:0000313" key="2">
    <source>
        <dbReference type="EMBL" id="AJD42594.1"/>
    </source>
</evidence>
<name>A0A0B4X392_9HYPH</name>
<protein>
    <submittedName>
        <fullName evidence="2">Uncharacterized protein</fullName>
    </submittedName>
</protein>
<keyword evidence="3" id="KW-1185">Reference proteome</keyword>
<dbReference type="AlphaFoldDB" id="A0A0B4X392"/>
<dbReference type="EMBL" id="CP006877">
    <property type="protein sequence ID" value="AJD42594.1"/>
    <property type="molecule type" value="Genomic_DNA"/>
</dbReference>
<dbReference type="Proteomes" id="UP000031368">
    <property type="component" value="Chromosome"/>
</dbReference>
<dbReference type="KEGG" id="rga:RGR602_CH03284"/>
<accession>A0A0B4X392</accession>
<organism evidence="2 3">
    <name type="scientific">Rhizobium gallicum bv. gallicum R602sp</name>
    <dbReference type="NCBI Taxonomy" id="1041138"/>
    <lineage>
        <taxon>Bacteria</taxon>
        <taxon>Pseudomonadati</taxon>
        <taxon>Pseudomonadota</taxon>
        <taxon>Alphaproteobacteria</taxon>
        <taxon>Hyphomicrobiales</taxon>
        <taxon>Rhizobiaceae</taxon>
        <taxon>Rhizobium/Agrobacterium group</taxon>
        <taxon>Rhizobium</taxon>
    </lineage>
</organism>